<dbReference type="PROSITE" id="PS50930">
    <property type="entry name" value="HTH_LYTTR"/>
    <property type="match status" value="1"/>
</dbReference>
<organism evidence="2 3">
    <name type="scientific">Spirosoma arboris</name>
    <dbReference type="NCBI Taxonomy" id="2682092"/>
    <lineage>
        <taxon>Bacteria</taxon>
        <taxon>Pseudomonadati</taxon>
        <taxon>Bacteroidota</taxon>
        <taxon>Cytophagia</taxon>
        <taxon>Cytophagales</taxon>
        <taxon>Cytophagaceae</taxon>
        <taxon>Spirosoma</taxon>
    </lineage>
</organism>
<comment type="caution">
    <text evidence="2">The sequence shown here is derived from an EMBL/GenBank/DDBJ whole genome shotgun (WGS) entry which is preliminary data.</text>
</comment>
<protein>
    <submittedName>
        <fullName evidence="2">LytTR family transcriptional regulator</fullName>
    </submittedName>
</protein>
<accession>A0A7K1SIE0</accession>
<dbReference type="AlphaFoldDB" id="A0A7K1SIE0"/>
<evidence type="ECO:0000313" key="2">
    <source>
        <dbReference type="EMBL" id="MVM33591.1"/>
    </source>
</evidence>
<evidence type="ECO:0000313" key="3">
    <source>
        <dbReference type="Proteomes" id="UP000436006"/>
    </source>
</evidence>
<dbReference type="RefSeq" id="WP_157588300.1">
    <property type="nucleotide sequence ID" value="NZ_WPIN01000011.1"/>
</dbReference>
<sequence length="133" mass="15322">MKQLFAAQVQHKFDPEKVLYLTGEVNYSTVYLLTGQAVLTSRTLKWYSDRWPQFMRVHKGSLVNPEYIHSCIVISSEVAHLIMRNGARLLIGRRRIKAVAYQLGLNLPEKRLASTHLIKPEWDCFVPAHAKFA</sequence>
<proteinExistence type="predicted"/>
<dbReference type="SMART" id="SM00850">
    <property type="entry name" value="LytTR"/>
    <property type="match status" value="1"/>
</dbReference>
<gene>
    <name evidence="2" type="ORF">GO755_26370</name>
</gene>
<evidence type="ECO:0000259" key="1">
    <source>
        <dbReference type="PROSITE" id="PS50930"/>
    </source>
</evidence>
<name>A0A7K1SIE0_9BACT</name>
<reference evidence="2 3" key="1">
    <citation type="submission" date="2019-12" db="EMBL/GenBank/DDBJ databases">
        <title>Spirosoma sp. HMF4905 genome sequencing and assembly.</title>
        <authorList>
            <person name="Kang H."/>
            <person name="Cha I."/>
            <person name="Kim H."/>
            <person name="Joh K."/>
        </authorList>
    </citation>
    <scope>NUCLEOTIDE SEQUENCE [LARGE SCALE GENOMIC DNA]</scope>
    <source>
        <strain evidence="2 3">HMF4905</strain>
    </source>
</reference>
<dbReference type="InterPro" id="IPR007492">
    <property type="entry name" value="LytTR_DNA-bd_dom"/>
</dbReference>
<feature type="domain" description="HTH LytTR-type" evidence="1">
    <location>
        <begin position="11"/>
        <end position="105"/>
    </location>
</feature>
<dbReference type="EMBL" id="WPIN01000011">
    <property type="protein sequence ID" value="MVM33591.1"/>
    <property type="molecule type" value="Genomic_DNA"/>
</dbReference>
<dbReference type="Proteomes" id="UP000436006">
    <property type="component" value="Unassembled WGS sequence"/>
</dbReference>
<dbReference type="Gene3D" id="2.40.50.1020">
    <property type="entry name" value="LytTr DNA-binding domain"/>
    <property type="match status" value="1"/>
</dbReference>
<dbReference type="GO" id="GO:0003677">
    <property type="term" value="F:DNA binding"/>
    <property type="evidence" value="ECO:0007669"/>
    <property type="project" value="InterPro"/>
</dbReference>
<keyword evidence="3" id="KW-1185">Reference proteome</keyword>
<dbReference type="Pfam" id="PF04397">
    <property type="entry name" value="LytTR"/>
    <property type="match status" value="1"/>
</dbReference>